<sequence length="211" mass="21173">MQVALVAAAGGQRFHLLEGQHAADGRGRGVDCGQAGAGHGHGVEGCGVGGRRRTATQHVAQAQFLAADHGHVAGREVVVAGSLDLDGVVGRGIQAIEADTAGRVGHAASGNQAVRGADLHRGAGQGLAAGVIDGDAQAAGVGQGCTCKAHPECNAQRFMPELVTQVASLHDFVTPQKGNGWSAARSCSCVTKVMPVATLSQGSASYLQINC</sequence>
<dbReference type="EMBL" id="FLTS01000001">
    <property type="protein sequence ID" value="SBV38042.1"/>
    <property type="molecule type" value="Genomic_DNA"/>
</dbReference>
<dbReference type="AlphaFoldDB" id="A0A1Y5Q6W1"/>
<organism evidence="1">
    <name type="scientific">uncultured Stenotrophomonas sp</name>
    <dbReference type="NCBI Taxonomy" id="165438"/>
    <lineage>
        <taxon>Bacteria</taxon>
        <taxon>Pseudomonadati</taxon>
        <taxon>Pseudomonadota</taxon>
        <taxon>Gammaproteobacteria</taxon>
        <taxon>Lysobacterales</taxon>
        <taxon>Lysobacteraceae</taxon>
        <taxon>Stenotrophomonas</taxon>
        <taxon>environmental samples</taxon>
    </lineage>
</organism>
<protein>
    <submittedName>
        <fullName evidence="1">Uncharacterized protein</fullName>
    </submittedName>
</protein>
<gene>
    <name evidence="1" type="ORF">STPYR_12992</name>
</gene>
<name>A0A1Y5Q6W1_9GAMM</name>
<accession>A0A1Y5Q6W1</accession>
<reference evidence="1" key="1">
    <citation type="submission" date="2016-03" db="EMBL/GenBank/DDBJ databases">
        <authorList>
            <person name="Ploux O."/>
        </authorList>
    </citation>
    <scope>NUCLEOTIDE SEQUENCE</scope>
    <source>
        <strain evidence="1">UC10</strain>
    </source>
</reference>
<evidence type="ECO:0000313" key="1">
    <source>
        <dbReference type="EMBL" id="SBV38042.1"/>
    </source>
</evidence>
<proteinExistence type="predicted"/>